<dbReference type="Pfam" id="PF00583">
    <property type="entry name" value="Acetyltransf_1"/>
    <property type="match status" value="1"/>
</dbReference>
<dbReference type="Gene3D" id="3.40.630.30">
    <property type="match status" value="1"/>
</dbReference>
<evidence type="ECO:0000259" key="3">
    <source>
        <dbReference type="PROSITE" id="PS51186"/>
    </source>
</evidence>
<keyword evidence="5" id="KW-1185">Reference proteome</keyword>
<keyword evidence="1" id="KW-0808">Transferase</keyword>
<evidence type="ECO:0000256" key="2">
    <source>
        <dbReference type="ARBA" id="ARBA00023315"/>
    </source>
</evidence>
<dbReference type="RefSeq" id="WP_215917778.1">
    <property type="nucleotide sequence ID" value="NZ_JAHKNI010000004.1"/>
</dbReference>
<dbReference type="InterPro" id="IPR000182">
    <property type="entry name" value="GNAT_dom"/>
</dbReference>
<proteinExistence type="predicted"/>
<dbReference type="EMBL" id="JAHKNI010000004">
    <property type="protein sequence ID" value="MBU3062906.1"/>
    <property type="molecule type" value="Genomic_DNA"/>
</dbReference>
<organism evidence="4 5">
    <name type="scientific">Nocardia albiluteola</name>
    <dbReference type="NCBI Taxonomy" id="2842303"/>
    <lineage>
        <taxon>Bacteria</taxon>
        <taxon>Bacillati</taxon>
        <taxon>Actinomycetota</taxon>
        <taxon>Actinomycetes</taxon>
        <taxon>Mycobacteriales</taxon>
        <taxon>Nocardiaceae</taxon>
        <taxon>Nocardia</taxon>
    </lineage>
</organism>
<dbReference type="InterPro" id="IPR017255">
    <property type="entry name" value="AcTrfase_GNAT_prd"/>
</dbReference>
<evidence type="ECO:0000256" key="1">
    <source>
        <dbReference type="ARBA" id="ARBA00022679"/>
    </source>
</evidence>
<dbReference type="CDD" id="cd04301">
    <property type="entry name" value="NAT_SF"/>
    <property type="match status" value="1"/>
</dbReference>
<protein>
    <submittedName>
        <fullName evidence="4">GNAT family N-acetyltransferase</fullName>
    </submittedName>
</protein>
<name>A0ABS6B0B0_9NOCA</name>
<reference evidence="4 5" key="1">
    <citation type="submission" date="2021-06" db="EMBL/GenBank/DDBJ databases">
        <title>Actinomycetes sequencing.</title>
        <authorList>
            <person name="Shan Q."/>
        </authorList>
    </citation>
    <scope>NUCLEOTIDE SEQUENCE [LARGE SCALE GENOMIC DNA]</scope>
    <source>
        <strain evidence="4 5">NEAU-G5</strain>
    </source>
</reference>
<dbReference type="SUPFAM" id="SSF55729">
    <property type="entry name" value="Acyl-CoA N-acyltransferases (Nat)"/>
    <property type="match status" value="1"/>
</dbReference>
<keyword evidence="2" id="KW-0012">Acyltransferase</keyword>
<accession>A0ABS6B0B0</accession>
<dbReference type="Proteomes" id="UP000733379">
    <property type="component" value="Unassembled WGS sequence"/>
</dbReference>
<gene>
    <name evidence="4" type="ORF">KO481_15405</name>
</gene>
<dbReference type="PANTHER" id="PTHR43877">
    <property type="entry name" value="AMINOALKYLPHOSPHONATE N-ACETYLTRANSFERASE-RELATED-RELATED"/>
    <property type="match status" value="1"/>
</dbReference>
<evidence type="ECO:0000313" key="4">
    <source>
        <dbReference type="EMBL" id="MBU3062906.1"/>
    </source>
</evidence>
<dbReference type="InterPro" id="IPR050832">
    <property type="entry name" value="Bact_Acetyltransf"/>
</dbReference>
<sequence>MALQITPLNIELAQDVLPLMQLGEPFVRARTASDYWLYAHLFASTCPVAHVDGELAGAIIAFRSQEIPDDIYVQDVITHPDFRRRGVTTALIGHIVERAHELGCRRIYLTSEPENAAAHAAWTSLGFKNVAGDRVVNGVSVIADYKGPGKDRAVYELTM</sequence>
<dbReference type="PIRSF" id="PIRSF037663">
    <property type="entry name" value="Acetyltransf_GNAT_prd"/>
    <property type="match status" value="1"/>
</dbReference>
<feature type="domain" description="N-acetyltransferase" evidence="3">
    <location>
        <begin position="3"/>
        <end position="148"/>
    </location>
</feature>
<evidence type="ECO:0000313" key="5">
    <source>
        <dbReference type="Proteomes" id="UP000733379"/>
    </source>
</evidence>
<comment type="caution">
    <text evidence="4">The sequence shown here is derived from an EMBL/GenBank/DDBJ whole genome shotgun (WGS) entry which is preliminary data.</text>
</comment>
<dbReference type="PROSITE" id="PS51186">
    <property type="entry name" value="GNAT"/>
    <property type="match status" value="1"/>
</dbReference>
<dbReference type="InterPro" id="IPR016181">
    <property type="entry name" value="Acyl_CoA_acyltransferase"/>
</dbReference>